<dbReference type="EMBL" id="CAAALY010247136">
    <property type="protein sequence ID" value="VEL34170.1"/>
    <property type="molecule type" value="Genomic_DNA"/>
</dbReference>
<accession>A0A3S5B5F7</accession>
<comment type="caution">
    <text evidence="2">The sequence shown here is derived from an EMBL/GenBank/DDBJ whole genome shotgun (WGS) entry which is preliminary data.</text>
</comment>
<protein>
    <submittedName>
        <fullName evidence="2">Uncharacterized protein</fullName>
    </submittedName>
</protein>
<proteinExistence type="predicted"/>
<feature type="chain" id="PRO_5018748844" evidence="1">
    <location>
        <begin position="36"/>
        <end position="156"/>
    </location>
</feature>
<sequence>MYVSGKAAAHLVIIAFNKLVVAITLCHACIQPVLSSTLAAPPLNRYLSTNLSPRPSSYRCSCQPFYSPHCYLSGQSSLSGRGEFNKPNATATIHKSLLLPPTSERPGVHLFGFISGYAIQCTAAETDIIALLLDYTHRIILLPDSVQATRFVAPPA</sequence>
<organism evidence="2 3">
    <name type="scientific">Protopolystoma xenopodis</name>
    <dbReference type="NCBI Taxonomy" id="117903"/>
    <lineage>
        <taxon>Eukaryota</taxon>
        <taxon>Metazoa</taxon>
        <taxon>Spiralia</taxon>
        <taxon>Lophotrochozoa</taxon>
        <taxon>Platyhelminthes</taxon>
        <taxon>Monogenea</taxon>
        <taxon>Polyopisthocotylea</taxon>
        <taxon>Polystomatidea</taxon>
        <taxon>Polystomatidae</taxon>
        <taxon>Protopolystoma</taxon>
    </lineage>
</organism>
<dbReference type="Proteomes" id="UP000784294">
    <property type="component" value="Unassembled WGS sequence"/>
</dbReference>
<name>A0A3S5B5F7_9PLAT</name>
<evidence type="ECO:0000256" key="1">
    <source>
        <dbReference type="SAM" id="SignalP"/>
    </source>
</evidence>
<evidence type="ECO:0000313" key="2">
    <source>
        <dbReference type="EMBL" id="VEL34170.1"/>
    </source>
</evidence>
<feature type="signal peptide" evidence="1">
    <location>
        <begin position="1"/>
        <end position="35"/>
    </location>
</feature>
<keyword evidence="3" id="KW-1185">Reference proteome</keyword>
<evidence type="ECO:0000313" key="3">
    <source>
        <dbReference type="Proteomes" id="UP000784294"/>
    </source>
</evidence>
<gene>
    <name evidence="2" type="ORF">PXEA_LOCUS27610</name>
</gene>
<reference evidence="2" key="1">
    <citation type="submission" date="2018-11" db="EMBL/GenBank/DDBJ databases">
        <authorList>
            <consortium name="Pathogen Informatics"/>
        </authorList>
    </citation>
    <scope>NUCLEOTIDE SEQUENCE</scope>
</reference>
<keyword evidence="1" id="KW-0732">Signal</keyword>
<dbReference type="AlphaFoldDB" id="A0A3S5B5F7"/>